<keyword evidence="3" id="KW-0274">FAD</keyword>
<dbReference type="AlphaFoldDB" id="A0A7C8BSP1"/>
<reference evidence="6 7" key="1">
    <citation type="submission" date="2019-09" db="EMBL/GenBank/DDBJ databases">
        <title>Whole genome shotgun sequencing (WGS) of Ellagibacter isourolithinifaciens DSM 104140(T) and Adlercreutzia muris DSM 29508(T).</title>
        <authorList>
            <person name="Stoll D.A."/>
            <person name="Danylec N."/>
            <person name="Huch M."/>
        </authorList>
    </citation>
    <scope>NUCLEOTIDE SEQUENCE [LARGE SCALE GENOMIC DNA]</scope>
    <source>
        <strain evidence="6 7">DSM 29508</strain>
    </source>
</reference>
<feature type="domain" description="FAD-dependent oxidoreductase 2 FAD-binding" evidence="5">
    <location>
        <begin position="147"/>
        <end position="645"/>
    </location>
</feature>
<dbReference type="GO" id="GO:0033765">
    <property type="term" value="F:steroid dehydrogenase activity, acting on the CH-CH group of donors"/>
    <property type="evidence" value="ECO:0007669"/>
    <property type="project" value="UniProtKB-ARBA"/>
</dbReference>
<evidence type="ECO:0000256" key="3">
    <source>
        <dbReference type="ARBA" id="ARBA00022827"/>
    </source>
</evidence>
<dbReference type="PANTHER" id="PTHR43400:SF10">
    <property type="entry name" value="3-OXOSTEROID 1-DEHYDROGENASE"/>
    <property type="match status" value="1"/>
</dbReference>
<evidence type="ECO:0000256" key="2">
    <source>
        <dbReference type="ARBA" id="ARBA00022630"/>
    </source>
</evidence>
<evidence type="ECO:0000256" key="1">
    <source>
        <dbReference type="ARBA" id="ARBA00001974"/>
    </source>
</evidence>
<dbReference type="PANTHER" id="PTHR43400">
    <property type="entry name" value="FUMARATE REDUCTASE"/>
    <property type="match status" value="1"/>
</dbReference>
<dbReference type="Gene3D" id="3.50.50.60">
    <property type="entry name" value="FAD/NAD(P)-binding domain"/>
    <property type="match status" value="1"/>
</dbReference>
<dbReference type="Gene3D" id="3.90.700.10">
    <property type="entry name" value="Succinate dehydrogenase/fumarate reductase flavoprotein, catalytic domain"/>
    <property type="match status" value="1"/>
</dbReference>
<dbReference type="Pfam" id="PF00890">
    <property type="entry name" value="FAD_binding_2"/>
    <property type="match status" value="1"/>
</dbReference>
<keyword evidence="4" id="KW-0560">Oxidoreductase</keyword>
<gene>
    <name evidence="6" type="ORF">F8D48_02140</name>
</gene>
<proteinExistence type="predicted"/>
<evidence type="ECO:0000313" key="7">
    <source>
        <dbReference type="Proteomes" id="UP000479639"/>
    </source>
</evidence>
<name>A0A7C8BSP1_9ACTN</name>
<dbReference type="InterPro" id="IPR003953">
    <property type="entry name" value="FAD-dep_OxRdtase_2_FAD-bd"/>
</dbReference>
<dbReference type="SUPFAM" id="SSF56425">
    <property type="entry name" value="Succinate dehydrogenase/fumarate reductase flavoprotein, catalytic domain"/>
    <property type="match status" value="1"/>
</dbReference>
<organism evidence="6 7">
    <name type="scientific">Adlercreutzia muris</name>
    <dbReference type="NCBI Taxonomy" id="1796610"/>
    <lineage>
        <taxon>Bacteria</taxon>
        <taxon>Bacillati</taxon>
        <taxon>Actinomycetota</taxon>
        <taxon>Coriobacteriia</taxon>
        <taxon>Eggerthellales</taxon>
        <taxon>Eggerthellaceae</taxon>
        <taxon>Adlercreutzia</taxon>
    </lineage>
</organism>
<comment type="caution">
    <text evidence="6">The sequence shown here is derived from an EMBL/GenBank/DDBJ whole genome shotgun (WGS) entry which is preliminary data.</text>
</comment>
<protein>
    <submittedName>
        <fullName evidence="6">FAD-binding protein</fullName>
    </submittedName>
</protein>
<dbReference type="InterPro" id="IPR027477">
    <property type="entry name" value="Succ_DH/fumarate_Rdtase_cat_sf"/>
</dbReference>
<dbReference type="EMBL" id="WAJS01000004">
    <property type="protein sequence ID" value="KAB1651223.1"/>
    <property type="molecule type" value="Genomic_DNA"/>
</dbReference>
<dbReference type="SUPFAM" id="SSF51905">
    <property type="entry name" value="FAD/NAD(P)-binding domain"/>
    <property type="match status" value="1"/>
</dbReference>
<keyword evidence="2" id="KW-0285">Flavoprotein</keyword>
<comment type="cofactor">
    <cofactor evidence="1">
        <name>FAD</name>
        <dbReference type="ChEBI" id="CHEBI:57692"/>
    </cofactor>
</comment>
<dbReference type="GO" id="GO:0008202">
    <property type="term" value="P:steroid metabolic process"/>
    <property type="evidence" value="ECO:0007669"/>
    <property type="project" value="UniProtKB-ARBA"/>
</dbReference>
<evidence type="ECO:0000259" key="5">
    <source>
        <dbReference type="Pfam" id="PF00890"/>
    </source>
</evidence>
<dbReference type="InterPro" id="IPR036188">
    <property type="entry name" value="FAD/NAD-bd_sf"/>
</dbReference>
<keyword evidence="7" id="KW-1185">Reference proteome</keyword>
<accession>A0A7C8BSP1</accession>
<dbReference type="Proteomes" id="UP000479639">
    <property type="component" value="Unassembled WGS sequence"/>
</dbReference>
<evidence type="ECO:0000256" key="4">
    <source>
        <dbReference type="ARBA" id="ARBA00023002"/>
    </source>
</evidence>
<dbReference type="InterPro" id="IPR050315">
    <property type="entry name" value="FAD-oxidoreductase_2"/>
</dbReference>
<evidence type="ECO:0000313" key="6">
    <source>
        <dbReference type="EMBL" id="KAB1651223.1"/>
    </source>
</evidence>
<sequence length="664" mass="68890">MQVCCGASRRTVPNCALSDELRAAVKGRSPRIIALFDDGAERGFYQNHTFRMSAWGQITAFVRLTAVPRDPRMQGYPNRQGRRFAERRNFMGDNKGMDRRGFLKTAAFSSLALGGAAALAGCAPAAGTDGGAALSSTGDIAWDKEVDVLVLGSGTGAFAALVAAAKGAGSVCLVEKGTMWGGTAATSGGGLAVPLTYAAADAGVSDSKEEIVKYFKNASDGRVDEAVLNSFIDNGSDFIDWISEEMGWKFVASPLFGDYYEPMEGWIPMGRGSLGAANADGPLVAVQMWEEMKAKMEGYGVEILMGTEATELITDGAGAVLGAVCGGQNIKAGAVIVATGGFDHNDEMRAKYHPFKIMATNAVPTNTGDGQLMGMAIGANVSYMDRCWGAPAILTTGDDPATLIAEGTIAQEIAGTDWAMYRGLPGAVVVNKKGRRIGNEAGPYDLFNQAFAYYDTGEPGHVNIPAYFICDAACWATYSLPGHTVGAVGEGDGSYFDETYGGEATDPAEVPAHFVQADTLEELAGKLGIDPAGLTAEIAAFNENAAQGKDPVYHRGEKHLDINTTGVMAGSRTDLANPVLAPLATGPFYGAIYVPGTCGTAGGLTINENAQVVNTAGEPIEHLYAVGNCSSGVSGGTYVHGGISLGSGGVMSWVAVNHAMGATA</sequence>